<dbReference type="InterPro" id="IPR007109">
    <property type="entry name" value="Brix"/>
</dbReference>
<evidence type="ECO:0000256" key="3">
    <source>
        <dbReference type="ARBA" id="ARBA00022517"/>
    </source>
</evidence>
<comment type="similarity">
    <text evidence="2">Belongs to the BRX1 family.</text>
</comment>
<dbReference type="PANTHER" id="PTHR13634:SF0">
    <property type="entry name" value="RIBOSOME BIOGENESIS PROTEIN BRX1 HOMOLOG"/>
    <property type="match status" value="1"/>
</dbReference>
<comment type="subcellular location">
    <subcellularLocation>
        <location evidence="1">Nucleus</location>
        <location evidence="1">Nucleolus</location>
    </subcellularLocation>
</comment>
<feature type="region of interest" description="Disordered" evidence="5">
    <location>
        <begin position="272"/>
        <end position="303"/>
    </location>
</feature>
<gene>
    <name evidence="7" type="ORF">CSSPTR1EN2_LOCUS23559</name>
</gene>
<dbReference type="PROSITE" id="PS50833">
    <property type="entry name" value="BRIX"/>
    <property type="match status" value="1"/>
</dbReference>
<dbReference type="PANTHER" id="PTHR13634">
    <property type="entry name" value="RIBOSOME BIOGENESIS PROTEIN BRIX"/>
    <property type="match status" value="1"/>
</dbReference>
<evidence type="ECO:0000256" key="5">
    <source>
        <dbReference type="SAM" id="MobiDB-lite"/>
    </source>
</evidence>
<sequence length="316" mass="36219">MAKKRKVVDAAAAAVAALEEAEPPRKRTLLGRKENGYHQTDDEVANKPVFRNKEKVLVLCSRRITFRYRHLMMDVMALLPHSKKDVKVQAKDNKSSTLNELTDLKGCSSCLLFECRKKKDLYMWLSKSPNGPSAKFLLKAVHTMEELKLTGNHLKGARAILSFSGEFDQHPHLQLLKELLTQVFCTPKDHRKSKPFFDHIFTFSVLDNHIWFRNYQVSLPAGVTDKLEKQAMEKTTLIEVGPRFCMNPIKIFSGSFGGQTLYENPFYVSPNTERSRDKRKKAGKYAKKVKAKQRRKAHLDINQTEPSELANVWDEA</sequence>
<reference evidence="7" key="1">
    <citation type="submission" date="2024-02" db="EMBL/GenBank/DDBJ databases">
        <authorList>
            <consortium name="ELIXIR-Norway"/>
            <consortium name="Elixir Norway"/>
        </authorList>
    </citation>
    <scope>NUCLEOTIDE SEQUENCE</scope>
</reference>
<keyword evidence="3" id="KW-0690">Ribosome biogenesis</keyword>
<evidence type="ECO:0000256" key="2">
    <source>
        <dbReference type="ARBA" id="ARBA00006369"/>
    </source>
</evidence>
<feature type="domain" description="Brix" evidence="6">
    <location>
        <begin position="54"/>
        <end position="257"/>
    </location>
</feature>
<evidence type="ECO:0000313" key="7">
    <source>
        <dbReference type="EMBL" id="CAK9237159.1"/>
    </source>
</evidence>
<dbReference type="Pfam" id="PF04427">
    <property type="entry name" value="Brix"/>
    <property type="match status" value="1"/>
</dbReference>
<name>A0ABP0V401_9BRYO</name>
<keyword evidence="4" id="KW-0539">Nucleus</keyword>
<dbReference type="EMBL" id="OZ019901">
    <property type="protein sequence ID" value="CAK9237159.1"/>
    <property type="molecule type" value="Genomic_DNA"/>
</dbReference>
<evidence type="ECO:0000256" key="4">
    <source>
        <dbReference type="ARBA" id="ARBA00023242"/>
    </source>
</evidence>
<organism evidence="7 8">
    <name type="scientific">Sphagnum troendelagicum</name>
    <dbReference type="NCBI Taxonomy" id="128251"/>
    <lineage>
        <taxon>Eukaryota</taxon>
        <taxon>Viridiplantae</taxon>
        <taxon>Streptophyta</taxon>
        <taxon>Embryophyta</taxon>
        <taxon>Bryophyta</taxon>
        <taxon>Sphagnophytina</taxon>
        <taxon>Sphagnopsida</taxon>
        <taxon>Sphagnales</taxon>
        <taxon>Sphagnaceae</taxon>
        <taxon>Sphagnum</taxon>
    </lineage>
</organism>
<protein>
    <recommendedName>
        <fullName evidence="6">Brix domain-containing protein</fullName>
    </recommendedName>
</protein>
<evidence type="ECO:0000256" key="1">
    <source>
        <dbReference type="ARBA" id="ARBA00004604"/>
    </source>
</evidence>
<evidence type="ECO:0000259" key="6">
    <source>
        <dbReference type="PROSITE" id="PS50833"/>
    </source>
</evidence>
<feature type="compositionally biased region" description="Basic residues" evidence="5">
    <location>
        <begin position="277"/>
        <end position="297"/>
    </location>
</feature>
<dbReference type="InterPro" id="IPR026532">
    <property type="entry name" value="BRX1"/>
</dbReference>
<accession>A0ABP0V401</accession>
<keyword evidence="8" id="KW-1185">Reference proteome</keyword>
<evidence type="ECO:0000313" key="8">
    <source>
        <dbReference type="Proteomes" id="UP001497512"/>
    </source>
</evidence>
<dbReference type="Proteomes" id="UP001497512">
    <property type="component" value="Chromosome 9"/>
</dbReference>
<dbReference type="SUPFAM" id="SSF52954">
    <property type="entry name" value="Class II aaRS ABD-related"/>
    <property type="match status" value="1"/>
</dbReference>
<dbReference type="SMART" id="SM00879">
    <property type="entry name" value="Brix"/>
    <property type="match status" value="1"/>
</dbReference>
<proteinExistence type="inferred from homology"/>